<dbReference type="AlphaFoldDB" id="A0A2P6MUP1"/>
<keyword evidence="4" id="KW-1185">Reference proteome</keyword>
<dbReference type="PANTHER" id="PTHR31913">
    <property type="entry name" value="VACUOLAR IMPORT AND DEGRADATION PROTEIN 27"/>
    <property type="match status" value="1"/>
</dbReference>
<dbReference type="Pfam" id="PF08553">
    <property type="entry name" value="VID27"/>
    <property type="match status" value="1"/>
</dbReference>
<evidence type="ECO:0000259" key="2">
    <source>
        <dbReference type="Pfam" id="PF08553"/>
    </source>
</evidence>
<name>A0A2P6MUP1_9EUKA</name>
<protein>
    <submittedName>
        <fullName evidence="3">WD40-like domain-containing protein</fullName>
    </submittedName>
</protein>
<dbReference type="GO" id="GO:0005737">
    <property type="term" value="C:cytoplasm"/>
    <property type="evidence" value="ECO:0007669"/>
    <property type="project" value="TreeGrafter"/>
</dbReference>
<evidence type="ECO:0000256" key="1">
    <source>
        <dbReference type="SAM" id="MobiDB-lite"/>
    </source>
</evidence>
<evidence type="ECO:0000313" key="4">
    <source>
        <dbReference type="Proteomes" id="UP000241769"/>
    </source>
</evidence>
<dbReference type="PANTHER" id="PTHR31913:SF0">
    <property type="entry name" value="VACUOLAR IMPORT AND DEGRADATION PROTEIN 27"/>
    <property type="match status" value="1"/>
</dbReference>
<organism evidence="3 4">
    <name type="scientific">Planoprotostelium fungivorum</name>
    <dbReference type="NCBI Taxonomy" id="1890364"/>
    <lineage>
        <taxon>Eukaryota</taxon>
        <taxon>Amoebozoa</taxon>
        <taxon>Evosea</taxon>
        <taxon>Variosea</taxon>
        <taxon>Cavosteliida</taxon>
        <taxon>Cavosteliaceae</taxon>
        <taxon>Planoprotostelium</taxon>
    </lineage>
</organism>
<dbReference type="OrthoDB" id="18990at2759"/>
<feature type="domain" description="Vacuolar import/degradation Vid27 C-terminal" evidence="2">
    <location>
        <begin position="330"/>
        <end position="531"/>
    </location>
</feature>
<feature type="compositionally biased region" description="Polar residues" evidence="1">
    <location>
        <begin position="175"/>
        <end position="184"/>
    </location>
</feature>
<dbReference type="Proteomes" id="UP000241769">
    <property type="component" value="Unassembled WGS sequence"/>
</dbReference>
<sequence>MENSIQGDRNAAILIAHIEALRIYLYANCEIKDCEITIPNSASLPGTAQRRSHAMIQSKLTSRSRRDGLEHCMEQAGQLSKLWAGVWYGIWCREYGGGCQCPTFSDGPEPLLWLSPIENSSVTASTQYKKMRHTQNFSEWSSITTMTTVIHGCVMLLCQLDPYLHAVDKDRASKRTTTAATQPATVMEKKKQTDSNNSFITQRNNEHNKYAHSREADPESFCSAEFVVRESMDDQIVWGDTKTLDGITKDILVLLTVALIQLIDRLKTRWKLLTQENDVTQGREEHAVLARRSVRFHPIEEGGLQRRRRGMGEPSFLYRLTEIDHYYTPTTKPELSCAATIKTGDLVAGSKRGEIRNSDHSMYSANTINSSTGIIRAKTNLPGYGDPILSIETTENGEWILATCKNYLVVIRSQNNGINGFKKPLGKEKPVLKRLQLSQADIVNIGGQINFTPAKLNGGAGQEKAIVTSTGPYVVTWNSSKIKKGICDAYDVKEYSEDIIGGQFKYRSDKSIAVTTDKNVSMASRNRLIRQFDHQMMVITVHREKILCIIGDLEINLRLSENPLHLTSQVHPFTKAFQRFILGASELRQASNEGLTWVLMSHHREHSNGRMWRYFNEPVALAFVLT</sequence>
<dbReference type="InterPro" id="IPR040458">
    <property type="entry name" value="Vid27"/>
</dbReference>
<reference evidence="3 4" key="1">
    <citation type="journal article" date="2018" name="Genome Biol. Evol.">
        <title>Multiple Roots of Fruiting Body Formation in Amoebozoa.</title>
        <authorList>
            <person name="Hillmann F."/>
            <person name="Forbes G."/>
            <person name="Novohradska S."/>
            <person name="Ferling I."/>
            <person name="Riege K."/>
            <person name="Groth M."/>
            <person name="Westermann M."/>
            <person name="Marz M."/>
            <person name="Spaller T."/>
            <person name="Winckler T."/>
            <person name="Schaap P."/>
            <person name="Glockner G."/>
        </authorList>
    </citation>
    <scope>NUCLEOTIDE SEQUENCE [LARGE SCALE GENOMIC DNA]</scope>
    <source>
        <strain evidence="3 4">Jena</strain>
    </source>
</reference>
<feature type="region of interest" description="Disordered" evidence="1">
    <location>
        <begin position="174"/>
        <end position="199"/>
    </location>
</feature>
<dbReference type="InterPro" id="IPR013863">
    <property type="entry name" value="VID27_C"/>
</dbReference>
<dbReference type="InParanoid" id="A0A2P6MUP1"/>
<proteinExistence type="predicted"/>
<dbReference type="EMBL" id="MDYQ01000385">
    <property type="protein sequence ID" value="PRP75435.1"/>
    <property type="molecule type" value="Genomic_DNA"/>
</dbReference>
<evidence type="ECO:0000313" key="3">
    <source>
        <dbReference type="EMBL" id="PRP75435.1"/>
    </source>
</evidence>
<comment type="caution">
    <text evidence="3">The sequence shown here is derived from an EMBL/GenBank/DDBJ whole genome shotgun (WGS) entry which is preliminary data.</text>
</comment>
<gene>
    <name evidence="3" type="ORF">PROFUN_15530</name>
</gene>
<dbReference type="GO" id="GO:0005634">
    <property type="term" value="C:nucleus"/>
    <property type="evidence" value="ECO:0007669"/>
    <property type="project" value="TreeGrafter"/>
</dbReference>
<accession>A0A2P6MUP1</accession>